<dbReference type="PROSITE" id="PS00383">
    <property type="entry name" value="TYR_PHOSPHATASE_1"/>
    <property type="match status" value="1"/>
</dbReference>
<feature type="compositionally biased region" description="Low complexity" evidence="5">
    <location>
        <begin position="361"/>
        <end position="374"/>
    </location>
</feature>
<sequence length="647" mass="70348">MIIVEGSAAPGMAHCPADIGQYSDSSIQGAHGSKRTANRPKRQLSLTLDAISELSDVANSKKTARISQRCSIDSALCNFSQLSKSTTVPNGQSQGETGGFLSFQAGHPSLCETKSTCSTSSGNYKCTPLTSMSQPCLPVSNVGPTKILPFLYLGSQQDALSQDTTKDHGVNYVLNVSTTCPKPPFIKDNHFHRIPVNDNYSDKLLPHFKEAFQFIDKVREANGCVLVHCLAGISRSPTLAIAYVMKYLNTTSEEAYKYVKDKRPTISPNFNFLGQLMEYEQQIKLQQKEMHSLDGSSEKPVTSSSSVEGATKKGLSLTLGGSLSRGMKKSFSLNFAPQREKPVVVQSPTTALARLNFNSAPSPIEESTSESPLSAQSHLNFPQFPTTSLDKLSFTPCFAKEDQPHPRHSLGTNNNSSKSPSGTKRPLSTSSIDHPQDSHPPSTNAQMSLSGEKNASNAPKVMCRSPEMRAKRPLVRPNSIAFSSYPKFDFPSEHCSKSSPIEQQQQQKAESNISGTSDRNTSNKNPKDSTQNAESPALQTCIRETDGCGRALQNFTRKSQSLEDILNSQEEEDDETADWMMGLAHNKRGKHSHSMIHAADIFSQPLALDRVQGRCRGPSDPHQSSSSISSSGSHNSLQGSLEMIPVS</sequence>
<evidence type="ECO:0000259" key="6">
    <source>
        <dbReference type="PROSITE" id="PS50054"/>
    </source>
</evidence>
<dbReference type="Pfam" id="PF00782">
    <property type="entry name" value="DSPc"/>
    <property type="match status" value="1"/>
</dbReference>
<feature type="domain" description="Tyrosine specific protein phosphatases" evidence="7">
    <location>
        <begin position="212"/>
        <end position="266"/>
    </location>
</feature>
<keyword evidence="9" id="KW-1185">Reference proteome</keyword>
<organism evidence="8 9">
    <name type="scientific">Paralvinella palmiformis</name>
    <dbReference type="NCBI Taxonomy" id="53620"/>
    <lineage>
        <taxon>Eukaryota</taxon>
        <taxon>Metazoa</taxon>
        <taxon>Spiralia</taxon>
        <taxon>Lophotrochozoa</taxon>
        <taxon>Annelida</taxon>
        <taxon>Polychaeta</taxon>
        <taxon>Sedentaria</taxon>
        <taxon>Canalipalpata</taxon>
        <taxon>Terebellida</taxon>
        <taxon>Terebelliformia</taxon>
        <taxon>Alvinellidae</taxon>
        <taxon>Paralvinella</taxon>
    </lineage>
</organism>
<dbReference type="GO" id="GO:0017017">
    <property type="term" value="F:MAP kinase tyrosine/serine/threonine phosphatase activity"/>
    <property type="evidence" value="ECO:0007669"/>
    <property type="project" value="InterPro"/>
</dbReference>
<name>A0AAD9J7J0_9ANNE</name>
<comment type="caution">
    <text evidence="8">The sequence shown here is derived from an EMBL/GenBank/DDBJ whole genome shotgun (WGS) entry which is preliminary data.</text>
</comment>
<keyword evidence="4" id="KW-0904">Protein phosphatase</keyword>
<feature type="region of interest" description="Disordered" evidence="5">
    <location>
        <begin position="289"/>
        <end position="309"/>
    </location>
</feature>
<reference evidence="8" key="1">
    <citation type="journal article" date="2023" name="Mol. Biol. Evol.">
        <title>Third-Generation Sequencing Reveals the Adaptive Role of the Epigenome in Three Deep-Sea Polychaetes.</title>
        <authorList>
            <person name="Perez M."/>
            <person name="Aroh O."/>
            <person name="Sun Y."/>
            <person name="Lan Y."/>
            <person name="Juniper S.K."/>
            <person name="Young C.R."/>
            <person name="Angers B."/>
            <person name="Qian P.Y."/>
        </authorList>
    </citation>
    <scope>NUCLEOTIDE SEQUENCE</scope>
    <source>
        <strain evidence="8">P08H-3</strain>
    </source>
</reference>
<accession>A0AAD9J7J0</accession>
<feature type="compositionally biased region" description="Polar residues" evidence="5">
    <location>
        <begin position="410"/>
        <end position="457"/>
    </location>
</feature>
<feature type="domain" description="Tyrosine-protein phosphatase" evidence="6">
    <location>
        <begin position="143"/>
        <end position="285"/>
    </location>
</feature>
<dbReference type="Gene3D" id="3.90.190.10">
    <property type="entry name" value="Protein tyrosine phosphatase superfamily"/>
    <property type="match status" value="1"/>
</dbReference>
<dbReference type="EC" id="3.1.3.48" evidence="2"/>
<evidence type="ECO:0000256" key="2">
    <source>
        <dbReference type="ARBA" id="ARBA00013064"/>
    </source>
</evidence>
<evidence type="ECO:0000313" key="9">
    <source>
        <dbReference type="Proteomes" id="UP001208570"/>
    </source>
</evidence>
<dbReference type="AlphaFoldDB" id="A0AAD9J7J0"/>
<dbReference type="InterPro" id="IPR000387">
    <property type="entry name" value="Tyr_Pase_dom"/>
</dbReference>
<dbReference type="FunFam" id="3.90.190.10:FF:000208">
    <property type="entry name" value="Vh5 dual specificity phosphatase, putative"/>
    <property type="match status" value="1"/>
</dbReference>
<feature type="region of interest" description="Disordered" evidence="5">
    <location>
        <begin position="398"/>
        <end position="475"/>
    </location>
</feature>
<evidence type="ECO:0000256" key="5">
    <source>
        <dbReference type="SAM" id="MobiDB-lite"/>
    </source>
</evidence>
<dbReference type="Proteomes" id="UP001208570">
    <property type="component" value="Unassembled WGS sequence"/>
</dbReference>
<gene>
    <name evidence="8" type="ORF">LSH36_569g02030</name>
</gene>
<comment type="similarity">
    <text evidence="1">Belongs to the protein-tyrosine phosphatase family. Non-receptor class dual specificity subfamily.</text>
</comment>
<feature type="region of interest" description="Disordered" evidence="5">
    <location>
        <begin position="361"/>
        <end position="382"/>
    </location>
</feature>
<dbReference type="PANTHER" id="PTHR10159">
    <property type="entry name" value="DUAL SPECIFICITY PROTEIN PHOSPHATASE"/>
    <property type="match status" value="1"/>
</dbReference>
<feature type="region of interest" description="Disordered" evidence="5">
    <location>
        <begin position="491"/>
        <end position="538"/>
    </location>
</feature>
<dbReference type="GO" id="GO:0005737">
    <property type="term" value="C:cytoplasm"/>
    <property type="evidence" value="ECO:0007669"/>
    <property type="project" value="TreeGrafter"/>
</dbReference>
<protein>
    <recommendedName>
        <fullName evidence="2">protein-tyrosine-phosphatase</fullName>
        <ecNumber evidence="2">3.1.3.48</ecNumber>
    </recommendedName>
</protein>
<keyword evidence="3" id="KW-0378">Hydrolase</keyword>
<evidence type="ECO:0000313" key="8">
    <source>
        <dbReference type="EMBL" id="KAK2147125.1"/>
    </source>
</evidence>
<dbReference type="InterPro" id="IPR020422">
    <property type="entry name" value="TYR_PHOSPHATASE_DUAL_dom"/>
</dbReference>
<dbReference type="CDD" id="cd14568">
    <property type="entry name" value="DSP_MKP_classIII"/>
    <property type="match status" value="1"/>
</dbReference>
<feature type="region of interest" description="Disordered" evidence="5">
    <location>
        <begin position="612"/>
        <end position="647"/>
    </location>
</feature>
<dbReference type="InterPro" id="IPR008343">
    <property type="entry name" value="MKP"/>
</dbReference>
<dbReference type="InterPro" id="IPR029021">
    <property type="entry name" value="Prot-tyrosine_phosphatase-like"/>
</dbReference>
<dbReference type="GO" id="GO:0008330">
    <property type="term" value="F:protein tyrosine/threonine phosphatase activity"/>
    <property type="evidence" value="ECO:0007669"/>
    <property type="project" value="TreeGrafter"/>
</dbReference>
<dbReference type="SMART" id="SM00195">
    <property type="entry name" value="DSPc"/>
    <property type="match status" value="1"/>
</dbReference>
<dbReference type="PROSITE" id="PS50056">
    <property type="entry name" value="TYR_PHOSPHATASE_2"/>
    <property type="match status" value="1"/>
</dbReference>
<evidence type="ECO:0000256" key="1">
    <source>
        <dbReference type="ARBA" id="ARBA00008601"/>
    </source>
</evidence>
<dbReference type="SUPFAM" id="SSF52799">
    <property type="entry name" value="(Phosphotyrosine protein) phosphatases II"/>
    <property type="match status" value="1"/>
</dbReference>
<dbReference type="InterPro" id="IPR000340">
    <property type="entry name" value="Dual-sp_phosphatase_cat-dom"/>
</dbReference>
<dbReference type="InterPro" id="IPR016130">
    <property type="entry name" value="Tyr_Pase_AS"/>
</dbReference>
<feature type="compositionally biased region" description="Polar residues" evidence="5">
    <location>
        <begin position="497"/>
        <end position="538"/>
    </location>
</feature>
<dbReference type="PRINTS" id="PR01764">
    <property type="entry name" value="MAPKPHPHTASE"/>
</dbReference>
<dbReference type="PANTHER" id="PTHR10159:SF533">
    <property type="entry name" value="TYROSINE-PROTEIN PHOSPHATASE VHP-1"/>
    <property type="match status" value="1"/>
</dbReference>
<evidence type="ECO:0000259" key="7">
    <source>
        <dbReference type="PROSITE" id="PS50056"/>
    </source>
</evidence>
<dbReference type="PROSITE" id="PS50054">
    <property type="entry name" value="TYR_PHOSPHATASE_DUAL"/>
    <property type="match status" value="1"/>
</dbReference>
<dbReference type="GO" id="GO:0043409">
    <property type="term" value="P:negative regulation of MAPK cascade"/>
    <property type="evidence" value="ECO:0007669"/>
    <property type="project" value="TreeGrafter"/>
</dbReference>
<proteinExistence type="inferred from homology"/>
<feature type="compositionally biased region" description="Low complexity" evidence="5">
    <location>
        <begin position="618"/>
        <end position="641"/>
    </location>
</feature>
<dbReference type="EMBL" id="JAODUP010000569">
    <property type="protein sequence ID" value="KAK2147125.1"/>
    <property type="molecule type" value="Genomic_DNA"/>
</dbReference>
<evidence type="ECO:0000256" key="3">
    <source>
        <dbReference type="ARBA" id="ARBA00022801"/>
    </source>
</evidence>
<feature type="compositionally biased region" description="Low complexity" evidence="5">
    <location>
        <begin position="298"/>
        <end position="309"/>
    </location>
</feature>
<evidence type="ECO:0000256" key="4">
    <source>
        <dbReference type="ARBA" id="ARBA00022912"/>
    </source>
</evidence>
<dbReference type="GO" id="GO:0033550">
    <property type="term" value="F:MAP kinase tyrosine phosphatase activity"/>
    <property type="evidence" value="ECO:0007669"/>
    <property type="project" value="TreeGrafter"/>
</dbReference>